<feature type="domain" description="Aldehyde dehydrogenase" evidence="8">
    <location>
        <begin position="18"/>
        <end position="456"/>
    </location>
</feature>
<comment type="caution">
    <text evidence="9">The sequence shown here is derived from an EMBL/GenBank/DDBJ whole genome shotgun (WGS) entry which is preliminary data.</text>
</comment>
<evidence type="ECO:0000256" key="7">
    <source>
        <dbReference type="PIRSR" id="PIRSR602401-1"/>
    </source>
</evidence>
<dbReference type="PRINTS" id="PR00385">
    <property type="entry name" value="P450"/>
</dbReference>
<evidence type="ECO:0000256" key="3">
    <source>
        <dbReference type="ARBA" id="ARBA00023002"/>
    </source>
</evidence>
<dbReference type="PANTHER" id="PTHR11699">
    <property type="entry name" value="ALDEHYDE DEHYDROGENASE-RELATED"/>
    <property type="match status" value="1"/>
</dbReference>
<dbReference type="GO" id="GO:0020037">
    <property type="term" value="F:heme binding"/>
    <property type="evidence" value="ECO:0007669"/>
    <property type="project" value="InterPro"/>
</dbReference>
<dbReference type="InterPro" id="IPR016161">
    <property type="entry name" value="Ald_DH/histidinol_DH"/>
</dbReference>
<dbReference type="PROSITE" id="PS00086">
    <property type="entry name" value="CYTOCHROME_P450"/>
    <property type="match status" value="1"/>
</dbReference>
<name>A0A8H4INZ1_9PEZI</name>
<proteinExistence type="inferred from homology"/>
<dbReference type="InterPro" id="IPR002401">
    <property type="entry name" value="Cyt_P450_E_grp-I"/>
</dbReference>
<dbReference type="PRINTS" id="PR00463">
    <property type="entry name" value="EP450I"/>
</dbReference>
<dbReference type="FunFam" id="3.40.605.10:FF:000007">
    <property type="entry name" value="NAD/NADP-dependent betaine aldehyde dehydrogenase"/>
    <property type="match status" value="1"/>
</dbReference>
<dbReference type="InterPro" id="IPR017972">
    <property type="entry name" value="Cyt_P450_CS"/>
</dbReference>
<dbReference type="AlphaFoldDB" id="A0A8H4INZ1"/>
<dbReference type="OrthoDB" id="655030at2759"/>
<keyword evidence="10" id="KW-1185">Reference proteome</keyword>
<dbReference type="SUPFAM" id="SSF48264">
    <property type="entry name" value="Cytochrome P450"/>
    <property type="match status" value="1"/>
</dbReference>
<evidence type="ECO:0000256" key="5">
    <source>
        <dbReference type="ARBA" id="ARBA00024226"/>
    </source>
</evidence>
<keyword evidence="3" id="KW-0560">Oxidoreductase</keyword>
<dbReference type="InterPro" id="IPR044086">
    <property type="entry name" value="LUC3-like"/>
</dbReference>
<dbReference type="InterPro" id="IPR016162">
    <property type="entry name" value="Ald_DH_N"/>
</dbReference>
<dbReference type="Pfam" id="PF00171">
    <property type="entry name" value="Aldedh"/>
    <property type="match status" value="1"/>
</dbReference>
<dbReference type="InterPro" id="IPR001128">
    <property type="entry name" value="Cyt_P450"/>
</dbReference>
<evidence type="ECO:0000256" key="2">
    <source>
        <dbReference type="ARBA" id="ARBA00022723"/>
    </source>
</evidence>
<dbReference type="GO" id="GO:0004497">
    <property type="term" value="F:monooxygenase activity"/>
    <property type="evidence" value="ECO:0007669"/>
    <property type="project" value="InterPro"/>
</dbReference>
<dbReference type="Gene3D" id="3.40.309.10">
    <property type="entry name" value="Aldehyde Dehydrogenase, Chain A, domain 2"/>
    <property type="match status" value="1"/>
</dbReference>
<dbReference type="EC" id="1.2.1.3" evidence="5"/>
<dbReference type="Gene3D" id="3.40.605.10">
    <property type="entry name" value="Aldehyde Dehydrogenase, Chain A, domain 1"/>
    <property type="match status" value="1"/>
</dbReference>
<dbReference type="CDD" id="cd07106">
    <property type="entry name" value="ALDH_AldA-AAD23400"/>
    <property type="match status" value="1"/>
</dbReference>
<keyword evidence="2 7" id="KW-0479">Metal-binding</keyword>
<feature type="binding site" description="axial binding residue" evidence="7">
    <location>
        <position position="967"/>
    </location>
    <ligand>
        <name>heme</name>
        <dbReference type="ChEBI" id="CHEBI:30413"/>
    </ligand>
    <ligandPart>
        <name>Fe</name>
        <dbReference type="ChEBI" id="CHEBI:18248"/>
    </ligandPart>
</feature>
<keyword evidence="4 7" id="KW-0408">Iron</keyword>
<dbReference type="EMBL" id="WWBZ02000051">
    <property type="protein sequence ID" value="KAF4304591.1"/>
    <property type="molecule type" value="Genomic_DNA"/>
</dbReference>
<evidence type="ECO:0000256" key="6">
    <source>
        <dbReference type="ARBA" id="ARBA00049194"/>
    </source>
</evidence>
<reference evidence="9" key="1">
    <citation type="submission" date="2020-04" db="EMBL/GenBank/DDBJ databases">
        <title>Genome Assembly and Annotation of Botryosphaeria dothidea sdau 11-99, a Latent Pathogen of Apple Fruit Ring Rot in China.</title>
        <authorList>
            <person name="Yu C."/>
            <person name="Diao Y."/>
            <person name="Lu Q."/>
            <person name="Zhao J."/>
            <person name="Cui S."/>
            <person name="Peng C."/>
            <person name="He B."/>
            <person name="Liu H."/>
        </authorList>
    </citation>
    <scope>NUCLEOTIDE SEQUENCE [LARGE SCALE GENOMIC DNA]</scope>
    <source>
        <strain evidence="9">Sdau11-99</strain>
    </source>
</reference>
<evidence type="ECO:0000256" key="4">
    <source>
        <dbReference type="ARBA" id="ARBA00023004"/>
    </source>
</evidence>
<comment type="similarity">
    <text evidence="1">Belongs to the aldehyde dehydrogenase family.</text>
</comment>
<dbReference type="Pfam" id="PF00067">
    <property type="entry name" value="p450"/>
    <property type="match status" value="1"/>
</dbReference>
<dbReference type="SUPFAM" id="SSF53720">
    <property type="entry name" value="ALDH-like"/>
    <property type="match status" value="1"/>
</dbReference>
<evidence type="ECO:0000313" key="9">
    <source>
        <dbReference type="EMBL" id="KAF4304591.1"/>
    </source>
</evidence>
<dbReference type="InterPro" id="IPR016163">
    <property type="entry name" value="Ald_DH_C"/>
</dbReference>
<evidence type="ECO:0000259" key="8">
    <source>
        <dbReference type="Pfam" id="PF00171"/>
    </source>
</evidence>
<dbReference type="GO" id="GO:0016705">
    <property type="term" value="F:oxidoreductase activity, acting on paired donors, with incorporation or reduction of molecular oxygen"/>
    <property type="evidence" value="ECO:0007669"/>
    <property type="project" value="InterPro"/>
</dbReference>
<evidence type="ECO:0000313" key="10">
    <source>
        <dbReference type="Proteomes" id="UP000572817"/>
    </source>
</evidence>
<organism evidence="9 10">
    <name type="scientific">Botryosphaeria dothidea</name>
    <dbReference type="NCBI Taxonomy" id="55169"/>
    <lineage>
        <taxon>Eukaryota</taxon>
        <taxon>Fungi</taxon>
        <taxon>Dikarya</taxon>
        <taxon>Ascomycota</taxon>
        <taxon>Pezizomycotina</taxon>
        <taxon>Dothideomycetes</taxon>
        <taxon>Dothideomycetes incertae sedis</taxon>
        <taxon>Botryosphaeriales</taxon>
        <taxon>Botryosphaeriaceae</taxon>
        <taxon>Botryosphaeria</taxon>
    </lineage>
</organism>
<comment type="catalytic activity">
    <reaction evidence="6">
        <text>an aldehyde + NAD(+) + H2O = a carboxylate + NADH + 2 H(+)</text>
        <dbReference type="Rhea" id="RHEA:16185"/>
        <dbReference type="ChEBI" id="CHEBI:15377"/>
        <dbReference type="ChEBI" id="CHEBI:15378"/>
        <dbReference type="ChEBI" id="CHEBI:17478"/>
        <dbReference type="ChEBI" id="CHEBI:29067"/>
        <dbReference type="ChEBI" id="CHEBI:57540"/>
        <dbReference type="ChEBI" id="CHEBI:57945"/>
        <dbReference type="EC" id="1.2.1.3"/>
    </reaction>
</comment>
<dbReference type="Gene3D" id="1.10.630.10">
    <property type="entry name" value="Cytochrome P450"/>
    <property type="match status" value="1"/>
</dbReference>
<dbReference type="Proteomes" id="UP000572817">
    <property type="component" value="Unassembled WGS sequence"/>
</dbReference>
<dbReference type="InterPro" id="IPR015590">
    <property type="entry name" value="Aldehyde_DH_dom"/>
</dbReference>
<comment type="cofactor">
    <cofactor evidence="7">
        <name>heme</name>
        <dbReference type="ChEBI" id="CHEBI:30413"/>
    </cofactor>
</comment>
<accession>A0A8H4INZ1</accession>
<protein>
    <recommendedName>
        <fullName evidence="5">aldehyde dehydrogenase (NAD(+))</fullName>
        <ecNumber evidence="5">1.2.1.3</ecNumber>
    </recommendedName>
</protein>
<sequence>MDFHNIIAGKPRSSDQFHHGVSPIDNSKLWNVPVATSEDVEDAVVAARKVFPGWAARTYRERTGLLEKLAELYLSKAEDFTKLLARETGKSTQNAGIEVHWAANWLRYPSKYEISDRSFEDQEKVVVTKYEPYGVVAAICPWNFPLMLAIGKIAPAVAAGNCIIVKPSPFTPYSVLKFVKLAQQVFPPSVIQVVGGSDRIGELLVRHSQIQKISFTGSTETGKKVMRDCSDTMKRLTLEMAGNNASIILPDVDISEVAPQIAAGLWFNAGQVCIASRRLYIHESIYASFLKVLTAATNELGKDMASNIGPIQNAMQFNRLQDLLEDCRANKHQILGDDGTIDSGTGPSLFFRPTIVDNPPLDSRIVIEEQFGPIIPCMPFSSVDDVITLANSTESGLGASIWTKDPQLATKIAENLDVGNVFVNGPPKPDPFAPFGGHKMSGLGVEYGLEGLLSFSNGLELMPNVRDRRLWAKVMSAHRLNTRLQRMLIALICHWNAFNIFNQIRSESTRLLVSTMVSSKEVLPESSFIGVLPNVQYSSSSSRLHLVLTLAISFIVIPAIFRLWKFIASPIREIPGPLLNKLTSLPLKLAIVGGRSHQFTSALHEQYGPIVVLAPDMLSVSDEHEIKRIILLEDWPKSQAVYGNFRQDPERPTLIAFTDKKAYAQRKRMISSMFGIKYIRSMQPLMLKCIDVAVKQLGELCDGQKDSAAEVDIQHLIQSLAVDVIGITTFGQSFDVVETGSHPLPEQLKKALKLSGLLQFMPWIRKIPFLPTRDPYVDSFTSQIIARREATLRSAPQDLLQKLVEACDDSTGSVFRHSDIQDEAVILLTAGSETTANAELFTLMMLTKHPDKLAKVYQEVDEWYPDLDRPADCEYSFNGMTYLQACIDETMRIFPGQATGSPRETTREENVLGFQIPKGTTVFPSTAPAQLDERVWQNAKEFIPERWLDIKTTEAAYYPFSAGSRVCIGKHFALQEMHLTLVSLLRRFRFEYLPGQDEETMFRVAQQLKAHKYLMKIKRRERRL</sequence>
<keyword evidence="7" id="KW-0349">Heme</keyword>
<dbReference type="InterPro" id="IPR036396">
    <property type="entry name" value="Cyt_P450_sf"/>
</dbReference>
<evidence type="ECO:0000256" key="1">
    <source>
        <dbReference type="ARBA" id="ARBA00009986"/>
    </source>
</evidence>
<dbReference type="GO" id="GO:0004029">
    <property type="term" value="F:aldehyde dehydrogenase (NAD+) activity"/>
    <property type="evidence" value="ECO:0007669"/>
    <property type="project" value="UniProtKB-EC"/>
</dbReference>
<dbReference type="GO" id="GO:0005506">
    <property type="term" value="F:iron ion binding"/>
    <property type="evidence" value="ECO:0007669"/>
    <property type="project" value="InterPro"/>
</dbReference>
<gene>
    <name evidence="9" type="ORF">GTA08_BOTSDO07625</name>
</gene>